<evidence type="ECO:0000313" key="2">
    <source>
        <dbReference type="Proteomes" id="UP001565474"/>
    </source>
</evidence>
<keyword evidence="2" id="KW-1185">Reference proteome</keyword>
<dbReference type="Proteomes" id="UP001565474">
    <property type="component" value="Unassembled WGS sequence"/>
</dbReference>
<name>A0ABV4G731_9BRAD</name>
<comment type="caution">
    <text evidence="1">The sequence shown here is derived from an EMBL/GenBank/DDBJ whole genome shotgun (WGS) entry which is preliminary data.</text>
</comment>
<evidence type="ECO:0000313" key="1">
    <source>
        <dbReference type="EMBL" id="MEY9467719.1"/>
    </source>
</evidence>
<sequence>MTQDPFATVAAINVAEDEARLREALKYLVECKEAAEMTEGP</sequence>
<proteinExistence type="predicted"/>
<dbReference type="EMBL" id="JBGBZN010000001">
    <property type="protein sequence ID" value="MEY9467719.1"/>
    <property type="molecule type" value="Genomic_DNA"/>
</dbReference>
<accession>A0ABV4G731</accession>
<organism evidence="1 2">
    <name type="scientific">Bradyrhizobium yuanmingense</name>
    <dbReference type="NCBI Taxonomy" id="108015"/>
    <lineage>
        <taxon>Bacteria</taxon>
        <taxon>Pseudomonadati</taxon>
        <taxon>Pseudomonadota</taxon>
        <taxon>Alphaproteobacteria</taxon>
        <taxon>Hyphomicrobiales</taxon>
        <taxon>Nitrobacteraceae</taxon>
        <taxon>Bradyrhizobium</taxon>
    </lineage>
</organism>
<dbReference type="RefSeq" id="WP_276326019.1">
    <property type="nucleotide sequence ID" value="NZ_JBGBYD010000001.1"/>
</dbReference>
<protein>
    <submittedName>
        <fullName evidence="1">Uncharacterized protein</fullName>
    </submittedName>
</protein>
<reference evidence="1 2" key="1">
    <citation type="submission" date="2024-07" db="EMBL/GenBank/DDBJ databases">
        <title>Genomic Encyclopedia of Type Strains, Phase V (KMG-V): Genome sequencing to study the core and pangenomes of soil and plant-associated prokaryotes.</title>
        <authorList>
            <person name="Whitman W."/>
        </authorList>
    </citation>
    <scope>NUCLEOTIDE SEQUENCE [LARGE SCALE GENOMIC DNA]</scope>
    <source>
        <strain evidence="1 2">USDA 222</strain>
    </source>
</reference>
<gene>
    <name evidence="1" type="ORF">ABH992_000118</name>
</gene>